<feature type="transmembrane region" description="Helical" evidence="1">
    <location>
        <begin position="53"/>
        <end position="73"/>
    </location>
</feature>
<evidence type="ECO:0000313" key="3">
    <source>
        <dbReference type="Proteomes" id="UP001596058"/>
    </source>
</evidence>
<accession>A0ABW1CCD7</accession>
<keyword evidence="1" id="KW-0472">Membrane</keyword>
<dbReference type="Proteomes" id="UP001596058">
    <property type="component" value="Unassembled WGS sequence"/>
</dbReference>
<proteinExistence type="predicted"/>
<sequence>MDEIDVLGIPVANAGPVFFAALAVHVTAGLACVTCGAVAALSRKGGARHRRFGRIYLPGLGVVSASMAVLSAIRWRENAPLFVIGCLAFGVALVGYLMRYRRPVVHIAGMGVSYVALLSGFYLDNGPHLPFWEHLPAWSHPTLPIAVGVPLIVRAIWRRRSARKVTP</sequence>
<name>A0ABW1CCD7_9ACTN</name>
<feature type="transmembrane region" description="Helical" evidence="1">
    <location>
        <begin position="104"/>
        <end position="123"/>
    </location>
</feature>
<feature type="transmembrane region" description="Helical" evidence="1">
    <location>
        <begin position="17"/>
        <end position="41"/>
    </location>
</feature>
<keyword evidence="1" id="KW-0812">Transmembrane</keyword>
<feature type="transmembrane region" description="Helical" evidence="1">
    <location>
        <begin position="79"/>
        <end position="97"/>
    </location>
</feature>
<keyword evidence="1" id="KW-1133">Transmembrane helix</keyword>
<keyword evidence="3" id="KW-1185">Reference proteome</keyword>
<protein>
    <recommendedName>
        <fullName evidence="4">DUF2306 domain-containing protein</fullName>
    </recommendedName>
</protein>
<gene>
    <name evidence="2" type="ORF">ACFPZ3_01275</name>
</gene>
<comment type="caution">
    <text evidence="2">The sequence shown here is derived from an EMBL/GenBank/DDBJ whole genome shotgun (WGS) entry which is preliminary data.</text>
</comment>
<reference evidence="3" key="1">
    <citation type="journal article" date="2019" name="Int. J. Syst. Evol. Microbiol.">
        <title>The Global Catalogue of Microorganisms (GCM) 10K type strain sequencing project: providing services to taxonomists for standard genome sequencing and annotation.</title>
        <authorList>
            <consortium name="The Broad Institute Genomics Platform"/>
            <consortium name="The Broad Institute Genome Sequencing Center for Infectious Disease"/>
            <person name="Wu L."/>
            <person name="Ma J."/>
        </authorList>
    </citation>
    <scope>NUCLEOTIDE SEQUENCE [LARGE SCALE GENOMIC DNA]</scope>
    <source>
        <strain evidence="3">CCUG 53903</strain>
    </source>
</reference>
<evidence type="ECO:0000256" key="1">
    <source>
        <dbReference type="SAM" id="Phobius"/>
    </source>
</evidence>
<dbReference type="RefSeq" id="WP_379512028.1">
    <property type="nucleotide sequence ID" value="NZ_JBHSPA010000003.1"/>
</dbReference>
<feature type="transmembrane region" description="Helical" evidence="1">
    <location>
        <begin position="135"/>
        <end position="157"/>
    </location>
</feature>
<dbReference type="EMBL" id="JBHSPA010000003">
    <property type="protein sequence ID" value="MFC5822475.1"/>
    <property type="molecule type" value="Genomic_DNA"/>
</dbReference>
<organism evidence="2 3">
    <name type="scientific">Nonomuraea insulae</name>
    <dbReference type="NCBI Taxonomy" id="1616787"/>
    <lineage>
        <taxon>Bacteria</taxon>
        <taxon>Bacillati</taxon>
        <taxon>Actinomycetota</taxon>
        <taxon>Actinomycetes</taxon>
        <taxon>Streptosporangiales</taxon>
        <taxon>Streptosporangiaceae</taxon>
        <taxon>Nonomuraea</taxon>
    </lineage>
</organism>
<evidence type="ECO:0008006" key="4">
    <source>
        <dbReference type="Google" id="ProtNLM"/>
    </source>
</evidence>
<evidence type="ECO:0000313" key="2">
    <source>
        <dbReference type="EMBL" id="MFC5822475.1"/>
    </source>
</evidence>